<protein>
    <submittedName>
        <fullName evidence="3">Uncharacterized protein</fullName>
    </submittedName>
</protein>
<feature type="compositionally biased region" description="Basic and acidic residues" evidence="1">
    <location>
        <begin position="107"/>
        <end position="119"/>
    </location>
</feature>
<feature type="compositionally biased region" description="Basic and acidic residues" evidence="1">
    <location>
        <begin position="250"/>
        <end position="260"/>
    </location>
</feature>
<dbReference type="EMBL" id="ML995832">
    <property type="protein sequence ID" value="KAF2769579.1"/>
    <property type="molecule type" value="Genomic_DNA"/>
</dbReference>
<feature type="transmembrane region" description="Helical" evidence="2">
    <location>
        <begin position="431"/>
        <end position="455"/>
    </location>
</feature>
<keyword evidence="2" id="KW-0472">Membrane</keyword>
<dbReference type="OrthoDB" id="5398191at2759"/>
<feature type="compositionally biased region" description="Basic and acidic residues" evidence="1">
    <location>
        <begin position="185"/>
        <end position="194"/>
    </location>
</feature>
<proteinExistence type="predicted"/>
<feature type="compositionally biased region" description="Basic and acidic residues" evidence="1">
    <location>
        <begin position="535"/>
        <end position="545"/>
    </location>
</feature>
<feature type="compositionally biased region" description="Low complexity" evidence="1">
    <location>
        <begin position="370"/>
        <end position="386"/>
    </location>
</feature>
<name>A0A6G1LAI3_9PEZI</name>
<accession>A0A6G1LAI3</accession>
<organism evidence="3 4">
    <name type="scientific">Teratosphaeria nubilosa</name>
    <dbReference type="NCBI Taxonomy" id="161662"/>
    <lineage>
        <taxon>Eukaryota</taxon>
        <taxon>Fungi</taxon>
        <taxon>Dikarya</taxon>
        <taxon>Ascomycota</taxon>
        <taxon>Pezizomycotina</taxon>
        <taxon>Dothideomycetes</taxon>
        <taxon>Dothideomycetidae</taxon>
        <taxon>Mycosphaerellales</taxon>
        <taxon>Teratosphaeriaceae</taxon>
        <taxon>Teratosphaeria</taxon>
    </lineage>
</organism>
<reference evidence="3" key="1">
    <citation type="journal article" date="2020" name="Stud. Mycol.">
        <title>101 Dothideomycetes genomes: a test case for predicting lifestyles and emergence of pathogens.</title>
        <authorList>
            <person name="Haridas S."/>
            <person name="Albert R."/>
            <person name="Binder M."/>
            <person name="Bloem J."/>
            <person name="Labutti K."/>
            <person name="Salamov A."/>
            <person name="Andreopoulos B."/>
            <person name="Baker S."/>
            <person name="Barry K."/>
            <person name="Bills G."/>
            <person name="Bluhm B."/>
            <person name="Cannon C."/>
            <person name="Castanera R."/>
            <person name="Culley D."/>
            <person name="Daum C."/>
            <person name="Ezra D."/>
            <person name="Gonzalez J."/>
            <person name="Henrissat B."/>
            <person name="Kuo A."/>
            <person name="Liang C."/>
            <person name="Lipzen A."/>
            <person name="Lutzoni F."/>
            <person name="Magnuson J."/>
            <person name="Mondo S."/>
            <person name="Nolan M."/>
            <person name="Ohm R."/>
            <person name="Pangilinan J."/>
            <person name="Park H.-J."/>
            <person name="Ramirez L."/>
            <person name="Alfaro M."/>
            <person name="Sun H."/>
            <person name="Tritt A."/>
            <person name="Yoshinaga Y."/>
            <person name="Zwiers L.-H."/>
            <person name="Turgeon B."/>
            <person name="Goodwin S."/>
            <person name="Spatafora J."/>
            <person name="Crous P."/>
            <person name="Grigoriev I."/>
        </authorList>
    </citation>
    <scope>NUCLEOTIDE SEQUENCE</scope>
    <source>
        <strain evidence="3">CBS 116005</strain>
    </source>
</reference>
<feature type="compositionally biased region" description="Basic and acidic residues" evidence="1">
    <location>
        <begin position="59"/>
        <end position="68"/>
    </location>
</feature>
<dbReference type="AlphaFoldDB" id="A0A6G1LAI3"/>
<keyword evidence="4" id="KW-1185">Reference proteome</keyword>
<feature type="compositionally biased region" description="Polar residues" evidence="1">
    <location>
        <begin position="202"/>
        <end position="216"/>
    </location>
</feature>
<feature type="compositionally biased region" description="Basic and acidic residues" evidence="1">
    <location>
        <begin position="32"/>
        <end position="42"/>
    </location>
</feature>
<feature type="region of interest" description="Disordered" evidence="1">
    <location>
        <begin position="368"/>
        <end position="401"/>
    </location>
</feature>
<evidence type="ECO:0000313" key="4">
    <source>
        <dbReference type="Proteomes" id="UP000799436"/>
    </source>
</evidence>
<evidence type="ECO:0000313" key="3">
    <source>
        <dbReference type="EMBL" id="KAF2769579.1"/>
    </source>
</evidence>
<evidence type="ECO:0000256" key="2">
    <source>
        <dbReference type="SAM" id="Phobius"/>
    </source>
</evidence>
<evidence type="ECO:0000256" key="1">
    <source>
        <dbReference type="SAM" id="MobiDB-lite"/>
    </source>
</evidence>
<gene>
    <name evidence="3" type="ORF">EJ03DRAFT_327182</name>
</gene>
<keyword evidence="2" id="KW-0812">Transmembrane</keyword>
<keyword evidence="2" id="KW-1133">Transmembrane helix</keyword>
<feature type="compositionally biased region" description="Acidic residues" evidence="1">
    <location>
        <begin position="481"/>
        <end position="504"/>
    </location>
</feature>
<dbReference type="Proteomes" id="UP000799436">
    <property type="component" value="Unassembled WGS sequence"/>
</dbReference>
<feature type="region of interest" description="Disordered" evidence="1">
    <location>
        <begin position="15"/>
        <end position="260"/>
    </location>
</feature>
<feature type="compositionally biased region" description="Low complexity" evidence="1">
    <location>
        <begin position="217"/>
        <end position="228"/>
    </location>
</feature>
<sequence length="551" mass="59385">MSSYFSLPSFARAKQNKEQLEKTNPGNPVLSPKDEEFLKKQVESQQPMPGVKNEPATKIADDGEEQKASTEGTAAAGADQVALPAEKPGGVAQEAKHDDGIGDSADDPPKQVPDDETAKPDTSATKGKRQNKNKGIELPSQEEAEAATRRFNLGGDDHGSKAPSQQGDKRTWASYLPSIGSSGRKGKDESGKPAEEEDSGDAAQSRSWTQYATDTYSSLPSMQSLASSFTRSKDKDSKPEPVYNEDGTVNEEKTKEKQEREVSVLLDNLNMSSINNRVFSFSDETHKIYERFAQVLKDTMEGGPTAYEDMEKLMKDAGPTLEKQFQSMPPFVQTLVKSLPAKLGTTLGPELMAAASEKAGADMRTKLEAGSKPGATTAGSSTSTGKGSKEGEASGRAKQKRTIPGLKSILSKEGAVATMLRNILNFLRVRFPFLASTTNVVMSLAVFILMFVFWYCHKRGKESRLAREQAALGEDGTGEKGEEEGEDEDFEASEDDDEDEEEMVEGTTAGEKSAEAKNDVLGQPEPSEVPLPDKAQGEKGAELEASKSVGV</sequence>
<feature type="region of interest" description="Disordered" evidence="1">
    <location>
        <begin position="467"/>
        <end position="551"/>
    </location>
</feature>